<dbReference type="PANTHER" id="PTHR43861">
    <property type="entry name" value="TRANS-ACONITATE 2-METHYLTRANSFERASE-RELATED"/>
    <property type="match status" value="1"/>
</dbReference>
<dbReference type="EMBL" id="UGOG01000001">
    <property type="protein sequence ID" value="STX63438.1"/>
    <property type="molecule type" value="Genomic_DNA"/>
</dbReference>
<accession>A0A378K1F5</accession>
<dbReference type="PANTHER" id="PTHR43861:SF1">
    <property type="entry name" value="TRANS-ACONITATE 2-METHYLTRANSFERASE"/>
    <property type="match status" value="1"/>
</dbReference>
<dbReference type="STRING" id="39962.Lmor_2845"/>
<gene>
    <name evidence="2" type="primary">bioC_2</name>
    <name evidence="1" type="ORF">Lmor_2845</name>
    <name evidence="2" type="ORF">NCTC12239_02383</name>
</gene>
<dbReference type="AlphaFoldDB" id="A0A378K1F5"/>
<dbReference type="Proteomes" id="UP000254040">
    <property type="component" value="Unassembled WGS sequence"/>
</dbReference>
<reference evidence="1 3" key="1">
    <citation type="submission" date="2015-11" db="EMBL/GenBank/DDBJ databases">
        <title>Genomic analysis of 38 Legionella species identifies large and diverse effector repertoires.</title>
        <authorList>
            <person name="Burstein D."/>
            <person name="Amaro F."/>
            <person name="Zusman T."/>
            <person name="Lifshitz Z."/>
            <person name="Cohen O."/>
            <person name="Gilbert J.A."/>
            <person name="Pupko T."/>
            <person name="Shuman H.A."/>
            <person name="Segal G."/>
        </authorList>
    </citation>
    <scope>NUCLEOTIDE SEQUENCE [LARGE SCALE GENOMIC DNA]</scope>
    <source>
        <strain evidence="1 3">ATCC 43877</strain>
    </source>
</reference>
<dbReference type="Proteomes" id="UP000054985">
    <property type="component" value="Unassembled WGS sequence"/>
</dbReference>
<dbReference type="EMBL" id="LNYN01000042">
    <property type="protein sequence ID" value="KTD30738.1"/>
    <property type="molecule type" value="Genomic_DNA"/>
</dbReference>
<evidence type="ECO:0000313" key="1">
    <source>
        <dbReference type="EMBL" id="KTD30738.1"/>
    </source>
</evidence>
<evidence type="ECO:0000313" key="2">
    <source>
        <dbReference type="EMBL" id="STX63438.1"/>
    </source>
</evidence>
<reference evidence="2 4" key="2">
    <citation type="submission" date="2018-06" db="EMBL/GenBank/DDBJ databases">
        <authorList>
            <consortium name="Pathogen Informatics"/>
            <person name="Doyle S."/>
        </authorList>
    </citation>
    <scope>NUCLEOTIDE SEQUENCE [LARGE SCALE GENOMIC DNA]</scope>
    <source>
        <strain evidence="2 4">NCTC12239</strain>
    </source>
</reference>
<organism evidence="2 4">
    <name type="scientific">Legionella moravica</name>
    <dbReference type="NCBI Taxonomy" id="39962"/>
    <lineage>
        <taxon>Bacteria</taxon>
        <taxon>Pseudomonadati</taxon>
        <taxon>Pseudomonadota</taxon>
        <taxon>Gammaproteobacteria</taxon>
        <taxon>Legionellales</taxon>
        <taxon>Legionellaceae</taxon>
        <taxon>Legionella</taxon>
    </lineage>
</organism>
<dbReference type="CDD" id="cd02440">
    <property type="entry name" value="AdoMet_MTases"/>
    <property type="match status" value="1"/>
</dbReference>
<keyword evidence="3" id="KW-1185">Reference proteome</keyword>
<evidence type="ECO:0000313" key="4">
    <source>
        <dbReference type="Proteomes" id="UP000254040"/>
    </source>
</evidence>
<dbReference type="RefSeq" id="WP_035922424.1">
    <property type="nucleotide sequence ID" value="NZ_CAAAJG010000008.1"/>
</dbReference>
<dbReference type="SUPFAM" id="SSF53335">
    <property type="entry name" value="S-adenosyl-L-methionine-dependent methyltransferases"/>
    <property type="match status" value="1"/>
</dbReference>
<sequence length="266" mass="31390">MFNDNFFNAYIKYAPLPLAVERTQECLLISRQKLEHPILDLGCGDGIFARILFKTKIDVGIDPNLNELKRAENTGKYSELINCYGDKIPKPDKSFKTIFSNSVMEHISDIKPVLKEAHRLLDDNGKLYLTLPTHLFDKYTFGYQILKALKLKKPMDWFSLLFNNFWCHYHFYTSEEWRNLFSEAGFTVDFEQEYGTKKICMFNDLMAVFSLPSLFARKILNRWFWFDSWRQKYAKLMSFLVPIHFRRIETEPGKGGLIFFVLTKHA</sequence>
<name>A0A378K1F5_9GAMM</name>
<protein>
    <submittedName>
        <fullName evidence="2">Biotin synthase</fullName>
    </submittedName>
</protein>
<evidence type="ECO:0000313" key="3">
    <source>
        <dbReference type="Proteomes" id="UP000054985"/>
    </source>
</evidence>
<dbReference type="Pfam" id="PF13489">
    <property type="entry name" value="Methyltransf_23"/>
    <property type="match status" value="1"/>
</dbReference>
<proteinExistence type="predicted"/>
<dbReference type="InterPro" id="IPR029063">
    <property type="entry name" value="SAM-dependent_MTases_sf"/>
</dbReference>
<dbReference type="Gene3D" id="3.40.50.150">
    <property type="entry name" value="Vaccinia Virus protein VP39"/>
    <property type="match status" value="1"/>
</dbReference>